<keyword evidence="2" id="KW-1185">Reference proteome</keyword>
<dbReference type="AlphaFoldDB" id="A0A1K0FIL4"/>
<organism evidence="1 2">
    <name type="scientific">Couchioplanes caeruleus subsp. caeruleus</name>
    <dbReference type="NCBI Taxonomy" id="56427"/>
    <lineage>
        <taxon>Bacteria</taxon>
        <taxon>Bacillati</taxon>
        <taxon>Actinomycetota</taxon>
        <taxon>Actinomycetes</taxon>
        <taxon>Micromonosporales</taxon>
        <taxon>Micromonosporaceae</taxon>
        <taxon>Couchioplanes</taxon>
    </lineage>
</organism>
<accession>A0A1K0FIL4</accession>
<proteinExistence type="predicted"/>
<dbReference type="EMBL" id="MEIA01000205">
    <property type="protein sequence ID" value="OJF12665.1"/>
    <property type="molecule type" value="Genomic_DNA"/>
</dbReference>
<evidence type="ECO:0000313" key="1">
    <source>
        <dbReference type="EMBL" id="OJF12665.1"/>
    </source>
</evidence>
<dbReference type="RefSeq" id="WP_143162778.1">
    <property type="nucleotide sequence ID" value="NZ_MEIA01000205.1"/>
</dbReference>
<dbReference type="Proteomes" id="UP000182486">
    <property type="component" value="Unassembled WGS sequence"/>
</dbReference>
<reference evidence="1 2" key="1">
    <citation type="submission" date="2016-09" db="EMBL/GenBank/DDBJ databases">
        <title>Couchioplanes caeruleus draft genome sequence.</title>
        <authorList>
            <person name="Sheehan J."/>
            <person name="Caffrey P."/>
        </authorList>
    </citation>
    <scope>NUCLEOTIDE SEQUENCE [LARGE SCALE GENOMIC DNA]</scope>
    <source>
        <strain evidence="1 2">DSM 43634</strain>
    </source>
</reference>
<gene>
    <name evidence="1" type="ORF">BG844_19375</name>
</gene>
<evidence type="ECO:0000313" key="2">
    <source>
        <dbReference type="Proteomes" id="UP000182486"/>
    </source>
</evidence>
<name>A0A1K0FIL4_9ACTN</name>
<comment type="caution">
    <text evidence="1">The sequence shown here is derived from an EMBL/GenBank/DDBJ whole genome shotgun (WGS) entry which is preliminary data.</text>
</comment>
<protein>
    <submittedName>
        <fullName evidence="1">Uncharacterized protein</fullName>
    </submittedName>
</protein>
<sequence>MSELSGMSEEERRQLLAEYEALRDDIAVRAVNRDLAALSAADAQHAAHREERLAWELLGVLRDARREEPANLRLVAQVDQAEAAYEMARELAETVSRAAEELATRALEFAQTDARRLYELGVRIRAARASGPDAAIPPP</sequence>